<evidence type="ECO:0000313" key="4">
    <source>
        <dbReference type="Proteomes" id="UP000019109"/>
    </source>
</evidence>
<dbReference type="RefSeq" id="WP_054847077.1">
    <property type="nucleotide sequence ID" value="NZ_BAVR01000039.1"/>
</dbReference>
<evidence type="ECO:0000313" key="3">
    <source>
        <dbReference type="EMBL" id="GAE89503.1"/>
    </source>
</evidence>
<evidence type="ECO:0000256" key="1">
    <source>
        <dbReference type="SAM" id="MobiDB-lite"/>
    </source>
</evidence>
<reference evidence="3" key="1">
    <citation type="journal article" date="2014" name="Genome Announc.">
        <title>Draft Genome Sequence of Clostridium straminisolvens Strain JCM 21531T, Isolated from a Cellulose-Degrading Bacterial Community.</title>
        <authorList>
            <person name="Yuki M."/>
            <person name="Oshima K."/>
            <person name="Suda W."/>
            <person name="Sakamoto M."/>
            <person name="Kitamura K."/>
            <person name="Iida T."/>
            <person name="Hattori M."/>
            <person name="Ohkuma M."/>
        </authorList>
    </citation>
    <scope>NUCLEOTIDE SEQUENCE [LARGE SCALE GENOMIC DNA]</scope>
    <source>
        <strain evidence="3">JCM 21531</strain>
    </source>
</reference>
<dbReference type="OrthoDB" id="3199595at2"/>
<dbReference type="Pfam" id="PF09681">
    <property type="entry name" value="Phage_rep_org_N"/>
    <property type="match status" value="1"/>
</dbReference>
<feature type="domain" description="Phage replisome organiser N-terminal" evidence="2">
    <location>
        <begin position="9"/>
        <end position="126"/>
    </location>
</feature>
<keyword evidence="4" id="KW-1185">Reference proteome</keyword>
<proteinExistence type="predicted"/>
<comment type="caution">
    <text evidence="3">The sequence shown here is derived from an EMBL/GenBank/DDBJ whole genome shotgun (WGS) entry which is preliminary data.</text>
</comment>
<accession>W4V9L5</accession>
<protein>
    <recommendedName>
        <fullName evidence="2">Phage replisome organiser N-terminal domain-containing protein</fullName>
    </recommendedName>
</protein>
<dbReference type="STRING" id="1294263.JCM21531_3036"/>
<dbReference type="InterPro" id="IPR010056">
    <property type="entry name" value="Phage_rep_org__N"/>
</dbReference>
<dbReference type="Proteomes" id="UP000019109">
    <property type="component" value="Unassembled WGS sequence"/>
</dbReference>
<dbReference type="AlphaFoldDB" id="W4V9L5"/>
<evidence type="ECO:0000259" key="2">
    <source>
        <dbReference type="Pfam" id="PF09681"/>
    </source>
</evidence>
<dbReference type="EMBL" id="BAVR01000039">
    <property type="protein sequence ID" value="GAE89503.1"/>
    <property type="molecule type" value="Genomic_DNA"/>
</dbReference>
<feature type="compositionally biased region" description="Low complexity" evidence="1">
    <location>
        <begin position="141"/>
        <end position="153"/>
    </location>
</feature>
<feature type="compositionally biased region" description="Basic residues" evidence="1">
    <location>
        <begin position="154"/>
        <end position="164"/>
    </location>
</feature>
<sequence length="264" mass="30905">MSEAKRFYWLKLDRNFFKRHDIRIIEALDNGKGKEYVLFYLKMLVESIDHDGALRFSQAIPYDEQMLSVVTNTDQEIVRQAIDIFKRYGLMEIEEDGTIFMTGFPNMVGSEADSTARVRKYRENIKKALQCNTDETTSNAEETSSNKTETQSKSKSKSKSKKKSKDSEKEKEPEQDLFDRFWAVYPRKVGKKDAVKAWNKLKPDETLTLQIIEGVERWKLSTQWTKDGGQYIPYPATFLNGERWKDECDIAVTKPRRNDLDEFF</sequence>
<gene>
    <name evidence="3" type="ORF">JCM21531_3036</name>
</gene>
<dbReference type="NCBIfam" id="TIGR01714">
    <property type="entry name" value="phage_rep_org_N"/>
    <property type="match status" value="1"/>
</dbReference>
<organism evidence="3 4">
    <name type="scientific">Acetivibrio straminisolvens JCM 21531</name>
    <dbReference type="NCBI Taxonomy" id="1294263"/>
    <lineage>
        <taxon>Bacteria</taxon>
        <taxon>Bacillati</taxon>
        <taxon>Bacillota</taxon>
        <taxon>Clostridia</taxon>
        <taxon>Eubacteriales</taxon>
        <taxon>Oscillospiraceae</taxon>
        <taxon>Acetivibrio</taxon>
    </lineage>
</organism>
<feature type="region of interest" description="Disordered" evidence="1">
    <location>
        <begin position="132"/>
        <end position="171"/>
    </location>
</feature>
<name>W4V9L5_9FIRM</name>